<dbReference type="AlphaFoldDB" id="X1CSH4"/>
<dbReference type="EMBL" id="BART01014304">
    <property type="protein sequence ID" value="GAG87216.1"/>
    <property type="molecule type" value="Genomic_DNA"/>
</dbReference>
<feature type="compositionally biased region" description="Basic and acidic residues" evidence="1">
    <location>
        <begin position="101"/>
        <end position="114"/>
    </location>
</feature>
<evidence type="ECO:0008006" key="3">
    <source>
        <dbReference type="Google" id="ProtNLM"/>
    </source>
</evidence>
<accession>X1CSH4</accession>
<evidence type="ECO:0000313" key="2">
    <source>
        <dbReference type="EMBL" id="GAG87216.1"/>
    </source>
</evidence>
<proteinExistence type="predicted"/>
<protein>
    <recommendedName>
        <fullName evidence="3">Protein kinase domain-containing protein</fullName>
    </recommendedName>
</protein>
<feature type="non-terminal residue" evidence="2">
    <location>
        <position position="166"/>
    </location>
</feature>
<evidence type="ECO:0000256" key="1">
    <source>
        <dbReference type="SAM" id="MobiDB-lite"/>
    </source>
</evidence>
<feature type="region of interest" description="Disordered" evidence="1">
    <location>
        <begin position="68"/>
        <end position="116"/>
    </location>
</feature>
<dbReference type="Gene3D" id="1.10.510.10">
    <property type="entry name" value="Transferase(Phosphotransferase) domain 1"/>
    <property type="match status" value="1"/>
</dbReference>
<sequence length="166" mass="18475">MLERDPKKRYNIHQISEHKWLREDDSAKTVALNNAKARIQKMQAKKRWKKVGKVVKGVVRMRRLVRKIKSTAAQQQEQSNENNIKNNNKNNNNNTEAEGADGEKQQVKKEECKDTSVVAAAAAMEAKNDNSEMNTLAATAARIAISADDVGKEKAKDDSTAVEGGD</sequence>
<name>X1CSH4_9ZZZZ</name>
<feature type="compositionally biased region" description="Basic and acidic residues" evidence="1">
    <location>
        <begin position="149"/>
        <end position="159"/>
    </location>
</feature>
<feature type="region of interest" description="Disordered" evidence="1">
    <location>
        <begin position="145"/>
        <end position="166"/>
    </location>
</feature>
<feature type="compositionally biased region" description="Low complexity" evidence="1">
    <location>
        <begin position="80"/>
        <end position="94"/>
    </location>
</feature>
<comment type="caution">
    <text evidence="2">The sequence shown here is derived from an EMBL/GenBank/DDBJ whole genome shotgun (WGS) entry which is preliminary data.</text>
</comment>
<reference evidence="2" key="1">
    <citation type="journal article" date="2014" name="Front. Microbiol.">
        <title>High frequency of phylogenetically diverse reductive dehalogenase-homologous genes in deep subseafloor sedimentary metagenomes.</title>
        <authorList>
            <person name="Kawai M."/>
            <person name="Futagami T."/>
            <person name="Toyoda A."/>
            <person name="Takaki Y."/>
            <person name="Nishi S."/>
            <person name="Hori S."/>
            <person name="Arai W."/>
            <person name="Tsubouchi T."/>
            <person name="Morono Y."/>
            <person name="Uchiyama I."/>
            <person name="Ito T."/>
            <person name="Fujiyama A."/>
            <person name="Inagaki F."/>
            <person name="Takami H."/>
        </authorList>
    </citation>
    <scope>NUCLEOTIDE SEQUENCE</scope>
    <source>
        <strain evidence="2">Expedition CK06-06</strain>
    </source>
</reference>
<organism evidence="2">
    <name type="scientific">marine sediment metagenome</name>
    <dbReference type="NCBI Taxonomy" id="412755"/>
    <lineage>
        <taxon>unclassified sequences</taxon>
        <taxon>metagenomes</taxon>
        <taxon>ecological metagenomes</taxon>
    </lineage>
</organism>
<gene>
    <name evidence="2" type="ORF">S01H4_28642</name>
</gene>